<dbReference type="PANTHER" id="PTHR24115">
    <property type="entry name" value="KINESIN-RELATED"/>
    <property type="match status" value="1"/>
</dbReference>
<keyword evidence="4" id="KW-0493">Microtubule</keyword>
<dbReference type="HOGENOM" id="CLU_050084_0_0_1"/>
<evidence type="ECO:0000256" key="4">
    <source>
        <dbReference type="RuleBase" id="RU000394"/>
    </source>
</evidence>
<evidence type="ECO:0000256" key="3">
    <source>
        <dbReference type="PROSITE-ProRule" id="PRU00283"/>
    </source>
</evidence>
<dbReference type="AlphaFoldDB" id="A0A084QXP9"/>
<dbReference type="GO" id="GO:0005874">
    <property type="term" value="C:microtubule"/>
    <property type="evidence" value="ECO:0007669"/>
    <property type="project" value="UniProtKB-KW"/>
</dbReference>
<evidence type="ECO:0000313" key="8">
    <source>
        <dbReference type="Proteomes" id="UP000028524"/>
    </source>
</evidence>
<gene>
    <name evidence="7" type="ORF">S40285_08866</name>
</gene>
<sequence>MPQSTQHTMSQSTDGTLKVFARWRPPTEAEAAEGEICYRTIPEITGLSTITTIPEEDSVKIRPWGIVPETPWTSAPAFSAVLTPDRDNATVFETVVKSSIPQVMEGANCSFFAYGHSGSGKTHTIVGYDHQNNQELGLSLAAARNLFQAIHSLNHSNESSSQGPLGIGLSVFEMRNKVAVDLLNNGQECAIKEGHDGKVHIRGQPEMLEGGEVRVNFIAKKPHWTFETLEKDLLEAISLRSVGSSHVHDQSSRSHAIIEFEIINQVLIDARNSILDAKAKAVPMGKEQDDLQYKLSELRKKKLGAFHNVDPAIMALNVNDTMDRLVDLKKQVTRLQNQVTAAEQNADDILKGAHSPCVGAKLVFVDLAGAEYHKFTAEKATALQQSHQEKQEGCQINFDVMALKEVMRAWSTNQPWIPFRSSPLTMVLREYFVGQKKGTTAMIVTLSPAKERYTATLNSLRYGSLVGAPKGK</sequence>
<dbReference type="InterPro" id="IPR036961">
    <property type="entry name" value="Kinesin_motor_dom_sf"/>
</dbReference>
<dbReference type="OMA" id="CKCHIRE"/>
<dbReference type="Pfam" id="PF00225">
    <property type="entry name" value="Kinesin"/>
    <property type="match status" value="2"/>
</dbReference>
<evidence type="ECO:0000256" key="1">
    <source>
        <dbReference type="ARBA" id="ARBA00022741"/>
    </source>
</evidence>
<proteinExistence type="inferred from homology"/>
<reference evidence="7 8" key="1">
    <citation type="journal article" date="2014" name="BMC Genomics">
        <title>Comparative genome sequencing reveals chemotype-specific gene clusters in the toxigenic black mold Stachybotrys.</title>
        <authorList>
            <person name="Semeiks J."/>
            <person name="Borek D."/>
            <person name="Otwinowski Z."/>
            <person name="Grishin N.V."/>
        </authorList>
    </citation>
    <scope>NUCLEOTIDE SEQUENCE [LARGE SCALE GENOMIC DNA]</scope>
    <source>
        <strain evidence="7 8">IBT 40285</strain>
    </source>
</reference>
<keyword evidence="1 3" id="KW-0547">Nucleotide-binding</keyword>
<keyword evidence="8" id="KW-1185">Reference proteome</keyword>
<dbReference type="InterPro" id="IPR001752">
    <property type="entry name" value="Kinesin_motor_dom"/>
</dbReference>
<dbReference type="Proteomes" id="UP000028524">
    <property type="component" value="Unassembled WGS sequence"/>
</dbReference>
<keyword evidence="5" id="KW-0175">Coiled coil</keyword>
<dbReference type="GO" id="GO:0005819">
    <property type="term" value="C:spindle"/>
    <property type="evidence" value="ECO:0007669"/>
    <property type="project" value="TreeGrafter"/>
</dbReference>
<dbReference type="PROSITE" id="PS50067">
    <property type="entry name" value="KINESIN_MOTOR_2"/>
    <property type="match status" value="1"/>
</dbReference>
<organism evidence="7 8">
    <name type="scientific">Stachybotrys chlorohalonatus (strain IBT 40285)</name>
    <dbReference type="NCBI Taxonomy" id="1283841"/>
    <lineage>
        <taxon>Eukaryota</taxon>
        <taxon>Fungi</taxon>
        <taxon>Dikarya</taxon>
        <taxon>Ascomycota</taxon>
        <taxon>Pezizomycotina</taxon>
        <taxon>Sordariomycetes</taxon>
        <taxon>Hypocreomycetidae</taxon>
        <taxon>Hypocreales</taxon>
        <taxon>Stachybotryaceae</taxon>
        <taxon>Stachybotrys</taxon>
    </lineage>
</organism>
<dbReference type="STRING" id="1283841.A0A084QXP9"/>
<feature type="binding site" evidence="3">
    <location>
        <begin position="115"/>
        <end position="122"/>
    </location>
    <ligand>
        <name>ATP</name>
        <dbReference type="ChEBI" id="CHEBI:30616"/>
    </ligand>
</feature>
<dbReference type="PANTHER" id="PTHR24115:SF0">
    <property type="entry name" value="FI21273P1-RELATED"/>
    <property type="match status" value="1"/>
</dbReference>
<dbReference type="InterPro" id="IPR027640">
    <property type="entry name" value="Kinesin-like_fam"/>
</dbReference>
<dbReference type="GO" id="GO:0016887">
    <property type="term" value="F:ATP hydrolysis activity"/>
    <property type="evidence" value="ECO:0007669"/>
    <property type="project" value="TreeGrafter"/>
</dbReference>
<dbReference type="SUPFAM" id="SSF52540">
    <property type="entry name" value="P-loop containing nucleoside triphosphate hydrolases"/>
    <property type="match status" value="1"/>
</dbReference>
<feature type="domain" description="Kinesin motor" evidence="6">
    <location>
        <begin position="16"/>
        <end position="469"/>
    </location>
</feature>
<accession>A0A084QXP9</accession>
<dbReference type="SMART" id="SM00129">
    <property type="entry name" value="KISc"/>
    <property type="match status" value="1"/>
</dbReference>
<evidence type="ECO:0000256" key="5">
    <source>
        <dbReference type="SAM" id="Coils"/>
    </source>
</evidence>
<dbReference type="InParanoid" id="A0A084QXP9"/>
<dbReference type="InterPro" id="IPR027417">
    <property type="entry name" value="P-loop_NTPase"/>
</dbReference>
<dbReference type="GO" id="GO:0005871">
    <property type="term" value="C:kinesin complex"/>
    <property type="evidence" value="ECO:0007669"/>
    <property type="project" value="TreeGrafter"/>
</dbReference>
<evidence type="ECO:0000256" key="2">
    <source>
        <dbReference type="ARBA" id="ARBA00022840"/>
    </source>
</evidence>
<protein>
    <recommendedName>
        <fullName evidence="4">Kinesin-like protein</fullName>
    </recommendedName>
</protein>
<name>A0A084QXP9_STAC4</name>
<dbReference type="GO" id="GO:0005524">
    <property type="term" value="F:ATP binding"/>
    <property type="evidence" value="ECO:0007669"/>
    <property type="project" value="UniProtKB-UniRule"/>
</dbReference>
<evidence type="ECO:0000259" key="6">
    <source>
        <dbReference type="PROSITE" id="PS50067"/>
    </source>
</evidence>
<dbReference type="PROSITE" id="PS00411">
    <property type="entry name" value="KINESIN_MOTOR_1"/>
    <property type="match status" value="1"/>
</dbReference>
<dbReference type="PRINTS" id="PR00380">
    <property type="entry name" value="KINESINHEAVY"/>
</dbReference>
<dbReference type="OrthoDB" id="3176171at2759"/>
<dbReference type="InterPro" id="IPR019821">
    <property type="entry name" value="Kinesin_motor_CS"/>
</dbReference>
<dbReference type="GO" id="GO:0003777">
    <property type="term" value="F:microtubule motor activity"/>
    <property type="evidence" value="ECO:0007669"/>
    <property type="project" value="InterPro"/>
</dbReference>
<dbReference type="GO" id="GO:0008017">
    <property type="term" value="F:microtubule binding"/>
    <property type="evidence" value="ECO:0007669"/>
    <property type="project" value="InterPro"/>
</dbReference>
<dbReference type="Gene3D" id="3.40.850.10">
    <property type="entry name" value="Kinesin motor domain"/>
    <property type="match status" value="1"/>
</dbReference>
<comment type="similarity">
    <text evidence="3 4">Belongs to the TRAFAC class myosin-kinesin ATPase superfamily. Kinesin family.</text>
</comment>
<evidence type="ECO:0000313" key="7">
    <source>
        <dbReference type="EMBL" id="KFA68734.1"/>
    </source>
</evidence>
<dbReference type="EMBL" id="KL659731">
    <property type="protein sequence ID" value="KFA68734.1"/>
    <property type="molecule type" value="Genomic_DNA"/>
</dbReference>
<keyword evidence="2 3" id="KW-0067">ATP-binding</keyword>
<feature type="coiled-coil region" evidence="5">
    <location>
        <begin position="318"/>
        <end position="345"/>
    </location>
</feature>
<dbReference type="GO" id="GO:0007018">
    <property type="term" value="P:microtubule-based movement"/>
    <property type="evidence" value="ECO:0007669"/>
    <property type="project" value="InterPro"/>
</dbReference>
<keyword evidence="3 4" id="KW-0505">Motor protein</keyword>